<reference evidence="1 2" key="1">
    <citation type="submission" date="2017-11" db="EMBL/GenBank/DDBJ databases">
        <title>The genome of Rhizophagus clarus HR1 reveals common genetic basis of auxotrophy among arbuscular mycorrhizal fungi.</title>
        <authorList>
            <person name="Kobayashi Y."/>
        </authorList>
    </citation>
    <scope>NUCLEOTIDE SEQUENCE [LARGE SCALE GENOMIC DNA]</scope>
    <source>
        <strain evidence="1 2">HR1</strain>
    </source>
</reference>
<keyword evidence="2" id="KW-1185">Reference proteome</keyword>
<gene>
    <name evidence="1" type="ORF">RclHR1_00230020</name>
</gene>
<comment type="caution">
    <text evidence="1">The sequence shown here is derived from an EMBL/GenBank/DDBJ whole genome shotgun (WGS) entry which is preliminary data.</text>
</comment>
<dbReference type="EMBL" id="BEXD01001446">
    <property type="protein sequence ID" value="GBB94142.1"/>
    <property type="molecule type" value="Genomic_DNA"/>
</dbReference>
<dbReference type="Proteomes" id="UP000247702">
    <property type="component" value="Unassembled WGS sequence"/>
</dbReference>
<evidence type="ECO:0000313" key="1">
    <source>
        <dbReference type="EMBL" id="GBB94142.1"/>
    </source>
</evidence>
<organism evidence="1 2">
    <name type="scientific">Rhizophagus clarus</name>
    <dbReference type="NCBI Taxonomy" id="94130"/>
    <lineage>
        <taxon>Eukaryota</taxon>
        <taxon>Fungi</taxon>
        <taxon>Fungi incertae sedis</taxon>
        <taxon>Mucoromycota</taxon>
        <taxon>Glomeromycotina</taxon>
        <taxon>Glomeromycetes</taxon>
        <taxon>Glomerales</taxon>
        <taxon>Glomeraceae</taxon>
        <taxon>Rhizophagus</taxon>
    </lineage>
</organism>
<accession>A0A2Z6QZU7</accession>
<sequence>MSSVKTKQPSSDNCNAMNILFSHLFEVISVTSDTSLLLNSDASGTPNVFQSDSTKLKEVIDKTCVETADACSESTVKSAYTEIDKACDKMYYKVGEYCFVNSYEQANQTLTQSPDAKVTDLIKCDDCSKQDYDNLKSFRSSHPPDTPNLQKILDDSTNKELQAFEQKCPNLAKSDAQN</sequence>
<name>A0A2Z6QZU7_9GLOM</name>
<protein>
    <submittedName>
        <fullName evidence="1">Uncharacterized protein</fullName>
    </submittedName>
</protein>
<evidence type="ECO:0000313" key="2">
    <source>
        <dbReference type="Proteomes" id="UP000247702"/>
    </source>
</evidence>
<dbReference type="AlphaFoldDB" id="A0A2Z6QZU7"/>
<proteinExistence type="predicted"/>